<dbReference type="PROSITE" id="PS50949">
    <property type="entry name" value="HTH_GNTR"/>
    <property type="match status" value="1"/>
</dbReference>
<keyword evidence="5" id="KW-0804">Transcription</keyword>
<dbReference type="Pfam" id="PF00392">
    <property type="entry name" value="GntR"/>
    <property type="match status" value="1"/>
</dbReference>
<dbReference type="InterPro" id="IPR036388">
    <property type="entry name" value="WH-like_DNA-bd_sf"/>
</dbReference>
<evidence type="ECO:0000256" key="3">
    <source>
        <dbReference type="ARBA" id="ARBA00023015"/>
    </source>
</evidence>
<accession>A0ABX3A6N7</accession>
<comment type="caution">
    <text evidence="7">The sequence shown here is derived from an EMBL/GenBank/DDBJ whole genome shotgun (WGS) entry which is preliminary data.</text>
</comment>
<dbReference type="SMART" id="SM00345">
    <property type="entry name" value="HTH_GNTR"/>
    <property type="match status" value="1"/>
</dbReference>
<dbReference type="InterPro" id="IPR015424">
    <property type="entry name" value="PyrdxlP-dep_Trfase"/>
</dbReference>
<evidence type="ECO:0000256" key="1">
    <source>
        <dbReference type="ARBA" id="ARBA00005384"/>
    </source>
</evidence>
<dbReference type="InterPro" id="IPR004839">
    <property type="entry name" value="Aminotransferase_I/II_large"/>
</dbReference>
<keyword evidence="8" id="KW-1185">Reference proteome</keyword>
<sequence>MHKEKELRYEKIMRLLRQRIDSGQLKPGDRIPSLRKMSEGEGVSLATVIEAYQRLEAEGRLISQPQSGYYVAYPVKATHNLKAQKQLSLEAREVTVDSLHMTVAEVCADHNMAPFGAALVSPELLPGEKLARLMGRAMRMQPLDSQQYMHPRGYLPLRCEIAKRMQGQGVSGCHEEELVITAGCMEAIAMSLSAVTSPGDAVAVESPIFSGFLLLLESLHLKAIEVITDPQEGMDLNQLEMLFKESRVQACLLSANFQNPLGFKMSDANKQALVQLATRFDIPLIEDDIYAECGYGPAVPRSLKSFDESGIVLYCSSFSKVLIPGYRVGWAMPGRFLAEFARIKLSRTVTSNSPAQLAISQFILQGGYEQHLRRLRHTLARQVSQTRLAIEQHFPDDIALSAPEGGFLLWLKLPEQVDAKELFLQAHEKKISIVPGTLFSTTEAYRHCIRMSCGFPWSKKTGKWLD</sequence>
<evidence type="ECO:0000256" key="5">
    <source>
        <dbReference type="ARBA" id="ARBA00023163"/>
    </source>
</evidence>
<evidence type="ECO:0000313" key="8">
    <source>
        <dbReference type="Proteomes" id="UP000094329"/>
    </source>
</evidence>
<comment type="similarity">
    <text evidence="1">In the C-terminal section; belongs to the class-I pyridoxal-phosphate-dependent aminotransferase family.</text>
</comment>
<dbReference type="CDD" id="cd00609">
    <property type="entry name" value="AAT_like"/>
    <property type="match status" value="1"/>
</dbReference>
<keyword evidence="2" id="KW-0663">Pyridoxal phosphate</keyword>
<protein>
    <submittedName>
        <fullName evidence="7">GntR family transcriptional regulator</fullName>
    </submittedName>
</protein>
<evidence type="ECO:0000313" key="7">
    <source>
        <dbReference type="EMBL" id="ODN43897.1"/>
    </source>
</evidence>
<proteinExistence type="inferred from homology"/>
<dbReference type="Gene3D" id="3.90.1150.10">
    <property type="entry name" value="Aspartate Aminotransferase, domain 1"/>
    <property type="match status" value="1"/>
</dbReference>
<dbReference type="SUPFAM" id="SSF46785">
    <property type="entry name" value="Winged helix' DNA-binding domain"/>
    <property type="match status" value="1"/>
</dbReference>
<feature type="domain" description="HTH gntR-type" evidence="6">
    <location>
        <begin position="6"/>
        <end position="74"/>
    </location>
</feature>
<dbReference type="EMBL" id="MDTU01000001">
    <property type="protein sequence ID" value="ODN43897.1"/>
    <property type="molecule type" value="Genomic_DNA"/>
</dbReference>
<dbReference type="InterPro" id="IPR051446">
    <property type="entry name" value="HTH_trans_reg/aminotransferase"/>
</dbReference>
<dbReference type="SUPFAM" id="SSF53383">
    <property type="entry name" value="PLP-dependent transferases"/>
    <property type="match status" value="1"/>
</dbReference>
<dbReference type="Pfam" id="PF00155">
    <property type="entry name" value="Aminotran_1_2"/>
    <property type="match status" value="1"/>
</dbReference>
<keyword evidence="4" id="KW-0238">DNA-binding</keyword>
<dbReference type="InterPro" id="IPR015422">
    <property type="entry name" value="PyrdxlP-dep_Trfase_small"/>
</dbReference>
<reference evidence="7 8" key="1">
    <citation type="submission" date="2016-08" db="EMBL/GenBank/DDBJ databases">
        <title>Draft genome sequence of Candidatus Piscirickettsia litoralis, from seawater.</title>
        <authorList>
            <person name="Wan X."/>
            <person name="Lee A.J."/>
            <person name="Hou S."/>
            <person name="Donachie S.P."/>
        </authorList>
    </citation>
    <scope>NUCLEOTIDE SEQUENCE [LARGE SCALE GENOMIC DNA]</scope>
    <source>
        <strain evidence="7 8">Y2</strain>
    </source>
</reference>
<dbReference type="InterPro" id="IPR000524">
    <property type="entry name" value="Tscrpt_reg_HTH_GntR"/>
</dbReference>
<dbReference type="PANTHER" id="PTHR46577">
    <property type="entry name" value="HTH-TYPE TRANSCRIPTIONAL REGULATORY PROTEIN GABR"/>
    <property type="match status" value="1"/>
</dbReference>
<dbReference type="CDD" id="cd07377">
    <property type="entry name" value="WHTH_GntR"/>
    <property type="match status" value="1"/>
</dbReference>
<gene>
    <name evidence="7" type="ORF">BGC07_14645</name>
</gene>
<name>A0ABX3A6N7_9GAMM</name>
<dbReference type="InterPro" id="IPR015421">
    <property type="entry name" value="PyrdxlP-dep_Trfase_major"/>
</dbReference>
<dbReference type="RefSeq" id="WP_069313693.1">
    <property type="nucleotide sequence ID" value="NZ_MDTU01000001.1"/>
</dbReference>
<dbReference type="InterPro" id="IPR036390">
    <property type="entry name" value="WH_DNA-bd_sf"/>
</dbReference>
<dbReference type="PANTHER" id="PTHR46577:SF2">
    <property type="entry name" value="TRANSCRIPTIONAL REGULATORY PROTEIN"/>
    <property type="match status" value="1"/>
</dbReference>
<evidence type="ECO:0000259" key="6">
    <source>
        <dbReference type="PROSITE" id="PS50949"/>
    </source>
</evidence>
<evidence type="ECO:0000256" key="2">
    <source>
        <dbReference type="ARBA" id="ARBA00022898"/>
    </source>
</evidence>
<dbReference type="Gene3D" id="3.40.640.10">
    <property type="entry name" value="Type I PLP-dependent aspartate aminotransferase-like (Major domain)"/>
    <property type="match status" value="1"/>
</dbReference>
<dbReference type="Gene3D" id="1.10.10.10">
    <property type="entry name" value="Winged helix-like DNA-binding domain superfamily/Winged helix DNA-binding domain"/>
    <property type="match status" value="1"/>
</dbReference>
<evidence type="ECO:0000256" key="4">
    <source>
        <dbReference type="ARBA" id="ARBA00023125"/>
    </source>
</evidence>
<organism evidence="7 8">
    <name type="scientific">Piscirickettsia litoralis</name>
    <dbReference type="NCBI Taxonomy" id="1891921"/>
    <lineage>
        <taxon>Bacteria</taxon>
        <taxon>Pseudomonadati</taxon>
        <taxon>Pseudomonadota</taxon>
        <taxon>Gammaproteobacteria</taxon>
        <taxon>Thiotrichales</taxon>
        <taxon>Piscirickettsiaceae</taxon>
        <taxon>Piscirickettsia</taxon>
    </lineage>
</organism>
<dbReference type="Proteomes" id="UP000094329">
    <property type="component" value="Unassembled WGS sequence"/>
</dbReference>
<keyword evidence="3" id="KW-0805">Transcription regulation</keyword>